<sequence>MVSSLAQHEAELFCSAAKPQTKPERHQVPSTLIPGGQTSPLRHPTVLRPGAGHFDHKHAPKSSENSRSQTPGNTIHKIPRKPLYKAYSPEAKNQDPKAPLVANEIEGFFTALDVPPLHVDKQSKPAPGRESPVQRCSSPPVPPKVRLDEEVSPRGQAELLQSPLSRTGTTEEDAPSDSASPPAYDEIERVPPPPEKAHTQAHSVTSEDNLPGSAAASAARVAGSVAGVRTDEALAPQTTRMDTSDGVTTQDGSLTEQDPEPRAVCDTSHRPSSPPPLPPRTPSLSEHASIQPDIATHVPGEFPPPPRRSPSPRSSPPQSGATGAAASSATAVGAAVAMPSTDFAHGGFERARNALGKHVQHMVYKAKEHHEQHLARKTSAQGAGFELYVGV</sequence>
<evidence type="ECO:0000256" key="1">
    <source>
        <dbReference type="SAM" id="MobiDB-lite"/>
    </source>
</evidence>
<feature type="region of interest" description="Disordered" evidence="1">
    <location>
        <begin position="14"/>
        <end position="82"/>
    </location>
</feature>
<proteinExistence type="predicted"/>
<feature type="compositionally biased region" description="Basic and acidic residues" evidence="1">
    <location>
        <begin position="259"/>
        <end position="269"/>
    </location>
</feature>
<reference evidence="2 3" key="1">
    <citation type="journal article" date="2023" name="PLoS ONE">
        <title>Cytospora paraplurivora sp. nov. isolated from orchards with fruit tree decline syndrome in Ontario, Canada.</title>
        <authorList>
            <person name="Ilyukhin E."/>
            <person name="Nguyen H.D.T."/>
            <person name="Castle A.J."/>
            <person name="Ellouze W."/>
        </authorList>
    </citation>
    <scope>NUCLEOTIDE SEQUENCE [LARGE SCALE GENOMIC DNA]</scope>
    <source>
        <strain evidence="2 3">FDS-564</strain>
    </source>
</reference>
<name>A0AAN9U679_9PEZI</name>
<feature type="compositionally biased region" description="Pro residues" evidence="1">
    <location>
        <begin position="272"/>
        <end position="281"/>
    </location>
</feature>
<protein>
    <submittedName>
        <fullName evidence="2">Uncharacterized protein</fullName>
    </submittedName>
</protein>
<feature type="region of interest" description="Disordered" evidence="1">
    <location>
        <begin position="116"/>
        <end position="332"/>
    </location>
</feature>
<gene>
    <name evidence="2" type="ORF">SLS53_008295</name>
</gene>
<dbReference type="Proteomes" id="UP001320245">
    <property type="component" value="Unassembled WGS sequence"/>
</dbReference>
<dbReference type="AlphaFoldDB" id="A0AAN9U679"/>
<accession>A0AAN9U679</accession>
<feature type="compositionally biased region" description="Polar residues" evidence="1">
    <location>
        <begin position="62"/>
        <end position="73"/>
    </location>
</feature>
<keyword evidence="3" id="KW-1185">Reference proteome</keyword>
<feature type="compositionally biased region" description="Pro residues" evidence="1">
    <location>
        <begin position="301"/>
        <end position="315"/>
    </location>
</feature>
<feature type="compositionally biased region" description="Polar residues" evidence="1">
    <location>
        <begin position="236"/>
        <end position="256"/>
    </location>
</feature>
<feature type="compositionally biased region" description="Low complexity" evidence="1">
    <location>
        <begin position="316"/>
        <end position="332"/>
    </location>
</feature>
<feature type="compositionally biased region" description="Low complexity" evidence="1">
    <location>
        <begin position="212"/>
        <end position="228"/>
    </location>
</feature>
<evidence type="ECO:0000313" key="2">
    <source>
        <dbReference type="EMBL" id="KAK7733107.1"/>
    </source>
</evidence>
<comment type="caution">
    <text evidence="2">The sequence shown here is derived from an EMBL/GenBank/DDBJ whole genome shotgun (WGS) entry which is preliminary data.</text>
</comment>
<evidence type="ECO:0000313" key="3">
    <source>
        <dbReference type="Proteomes" id="UP001320245"/>
    </source>
</evidence>
<dbReference type="EMBL" id="JAJSPL020000048">
    <property type="protein sequence ID" value="KAK7733107.1"/>
    <property type="molecule type" value="Genomic_DNA"/>
</dbReference>
<organism evidence="2 3">
    <name type="scientific">Cytospora paraplurivora</name>
    <dbReference type="NCBI Taxonomy" id="2898453"/>
    <lineage>
        <taxon>Eukaryota</taxon>
        <taxon>Fungi</taxon>
        <taxon>Dikarya</taxon>
        <taxon>Ascomycota</taxon>
        <taxon>Pezizomycotina</taxon>
        <taxon>Sordariomycetes</taxon>
        <taxon>Sordariomycetidae</taxon>
        <taxon>Diaporthales</taxon>
        <taxon>Cytosporaceae</taxon>
        <taxon>Cytospora</taxon>
    </lineage>
</organism>